<dbReference type="CDD" id="cd00926">
    <property type="entry name" value="Cyt_c_Oxidase_VIb"/>
    <property type="match status" value="1"/>
</dbReference>
<protein>
    <recommendedName>
        <fullName evidence="7">Cytochrome c oxidase subunit</fullName>
    </recommendedName>
</protein>
<dbReference type="InterPro" id="IPR048280">
    <property type="entry name" value="COX6B-like"/>
</dbReference>
<feature type="compositionally biased region" description="Low complexity" evidence="4">
    <location>
        <begin position="1"/>
        <end position="10"/>
    </location>
</feature>
<gene>
    <name evidence="5" type="ORF">CBR_g32315</name>
</gene>
<dbReference type="PROSITE" id="PS51808">
    <property type="entry name" value="CHCH"/>
    <property type="match status" value="1"/>
</dbReference>
<dbReference type="GO" id="GO:0045277">
    <property type="term" value="C:respiratory chain complex IV"/>
    <property type="evidence" value="ECO:0007669"/>
    <property type="project" value="InterPro"/>
</dbReference>
<evidence type="ECO:0000256" key="1">
    <source>
        <dbReference type="ARBA" id="ARBA00004173"/>
    </source>
</evidence>
<keyword evidence="2" id="KW-0496">Mitochondrion</keyword>
<dbReference type="InterPro" id="IPR003213">
    <property type="entry name" value="Cyt_c_oxidase_su6B"/>
</dbReference>
<keyword evidence="3" id="KW-1015">Disulfide bond</keyword>
<reference evidence="5 6" key="1">
    <citation type="journal article" date="2018" name="Cell">
        <title>The Chara Genome: Secondary Complexity and Implications for Plant Terrestrialization.</title>
        <authorList>
            <person name="Nishiyama T."/>
            <person name="Sakayama H."/>
            <person name="Vries J.D."/>
            <person name="Buschmann H."/>
            <person name="Saint-Marcoux D."/>
            <person name="Ullrich K.K."/>
            <person name="Haas F.B."/>
            <person name="Vanderstraeten L."/>
            <person name="Becker D."/>
            <person name="Lang D."/>
            <person name="Vosolsobe S."/>
            <person name="Rombauts S."/>
            <person name="Wilhelmsson P.K.I."/>
            <person name="Janitza P."/>
            <person name="Kern R."/>
            <person name="Heyl A."/>
            <person name="Rumpler F."/>
            <person name="Villalobos L.I.A.C."/>
            <person name="Clay J.M."/>
            <person name="Skokan R."/>
            <person name="Toyoda A."/>
            <person name="Suzuki Y."/>
            <person name="Kagoshima H."/>
            <person name="Schijlen E."/>
            <person name="Tajeshwar N."/>
            <person name="Catarino B."/>
            <person name="Hetherington A.J."/>
            <person name="Saltykova A."/>
            <person name="Bonnot C."/>
            <person name="Breuninger H."/>
            <person name="Symeonidi A."/>
            <person name="Radhakrishnan G.V."/>
            <person name="Van Nieuwerburgh F."/>
            <person name="Deforce D."/>
            <person name="Chang C."/>
            <person name="Karol K.G."/>
            <person name="Hedrich R."/>
            <person name="Ulvskov P."/>
            <person name="Glockner G."/>
            <person name="Delwiche C.F."/>
            <person name="Petrasek J."/>
            <person name="Van de Peer Y."/>
            <person name="Friml J."/>
            <person name="Beilby M."/>
            <person name="Dolan L."/>
            <person name="Kohara Y."/>
            <person name="Sugano S."/>
            <person name="Fujiyama A."/>
            <person name="Delaux P.-M."/>
            <person name="Quint M."/>
            <person name="TheiBen G."/>
            <person name="Hagemann M."/>
            <person name="Harholt J."/>
            <person name="Dunand C."/>
            <person name="Zachgo S."/>
            <person name="Langdale J."/>
            <person name="Maumus F."/>
            <person name="Straeten D.V.D."/>
            <person name="Gould S.B."/>
            <person name="Rensing S.A."/>
        </authorList>
    </citation>
    <scope>NUCLEOTIDE SEQUENCE [LARGE SCALE GENOMIC DNA]</scope>
    <source>
        <strain evidence="5 6">S276</strain>
    </source>
</reference>
<dbReference type="Gene3D" id="1.10.10.140">
    <property type="entry name" value="Cytochrome c oxidase, subunit VIb"/>
    <property type="match status" value="1"/>
</dbReference>
<dbReference type="FunFam" id="1.10.10.140:FF:000001">
    <property type="entry name" value="Cytochrome c oxidase subunit 6B1"/>
    <property type="match status" value="1"/>
</dbReference>
<comment type="subcellular location">
    <subcellularLocation>
        <location evidence="1">Mitochondrion</location>
    </subcellularLocation>
</comment>
<proteinExistence type="predicted"/>
<dbReference type="EMBL" id="BFEA01000003">
    <property type="protein sequence ID" value="GBG59302.1"/>
    <property type="molecule type" value="Genomic_DNA"/>
</dbReference>
<dbReference type="PANTHER" id="PTHR46281">
    <property type="entry name" value="CYTOCHROME C OXIDASE SUBUNIT 6B"/>
    <property type="match status" value="1"/>
</dbReference>
<dbReference type="Pfam" id="PF02297">
    <property type="entry name" value="COX6B"/>
    <property type="match status" value="1"/>
</dbReference>
<dbReference type="OrthoDB" id="1107506at2759"/>
<evidence type="ECO:0000256" key="4">
    <source>
        <dbReference type="SAM" id="MobiDB-lite"/>
    </source>
</evidence>
<dbReference type="SUPFAM" id="SSF47694">
    <property type="entry name" value="Cytochrome c oxidase subunit h"/>
    <property type="match status" value="1"/>
</dbReference>
<evidence type="ECO:0000256" key="3">
    <source>
        <dbReference type="ARBA" id="ARBA00023157"/>
    </source>
</evidence>
<name>A0A388JNL9_CHABU</name>
<evidence type="ECO:0000256" key="2">
    <source>
        <dbReference type="ARBA" id="ARBA00023128"/>
    </source>
</evidence>
<feature type="compositionally biased region" description="Acidic residues" evidence="4">
    <location>
        <begin position="14"/>
        <end position="55"/>
    </location>
</feature>
<evidence type="ECO:0000313" key="6">
    <source>
        <dbReference type="Proteomes" id="UP000265515"/>
    </source>
</evidence>
<dbReference type="AlphaFoldDB" id="A0A388JNL9"/>
<feature type="region of interest" description="Disordered" evidence="4">
    <location>
        <begin position="1"/>
        <end position="66"/>
    </location>
</feature>
<accession>A0A388JNL9</accession>
<evidence type="ECO:0008006" key="7">
    <source>
        <dbReference type="Google" id="ProtNLM"/>
    </source>
</evidence>
<dbReference type="GO" id="GO:0005739">
    <property type="term" value="C:mitochondrion"/>
    <property type="evidence" value="ECO:0007669"/>
    <property type="project" value="UniProtKB-SubCell"/>
</dbReference>
<organism evidence="5 6">
    <name type="scientific">Chara braunii</name>
    <name type="common">Braun's stonewort</name>
    <dbReference type="NCBI Taxonomy" id="69332"/>
    <lineage>
        <taxon>Eukaryota</taxon>
        <taxon>Viridiplantae</taxon>
        <taxon>Streptophyta</taxon>
        <taxon>Charophyceae</taxon>
        <taxon>Charales</taxon>
        <taxon>Characeae</taxon>
        <taxon>Chara</taxon>
    </lineage>
</organism>
<keyword evidence="6" id="KW-1185">Reference proteome</keyword>
<dbReference type="Gramene" id="GBG59302">
    <property type="protein sequence ID" value="GBG59302"/>
    <property type="gene ID" value="CBR_g32315"/>
</dbReference>
<dbReference type="PANTHER" id="PTHR46281:SF8">
    <property type="entry name" value="CYTOCHROME C OXIDASE SUBUNIT 12, MITOCHONDRIAL"/>
    <property type="match status" value="1"/>
</dbReference>
<comment type="caution">
    <text evidence="5">The sequence shown here is derived from an EMBL/GenBank/DDBJ whole genome shotgun (WGS) entry which is preliminary data.</text>
</comment>
<dbReference type="InterPro" id="IPR036549">
    <property type="entry name" value="CX6/COA6-like_sf"/>
</dbReference>
<dbReference type="OMA" id="GEGANEC"/>
<sequence>MGSSASAEAAARAEEEDENIVEAMEEEATAAAGEDEDNAGADGGGEEEEESEEDQSAGKRIITGKDIKTAPMDFRFPATNQSKHCFTRYNEYHKCIKEKGEDNPACTKFARYYRSLCPAEWVEKWNEQREKGTFPGPY</sequence>
<dbReference type="Proteomes" id="UP000265515">
    <property type="component" value="Unassembled WGS sequence"/>
</dbReference>
<dbReference type="STRING" id="69332.A0A388JNL9"/>
<evidence type="ECO:0000313" key="5">
    <source>
        <dbReference type="EMBL" id="GBG59302.1"/>
    </source>
</evidence>